<name>A0AAE0I5W4_9PEZI</name>
<dbReference type="EMBL" id="JAUEDM010000004">
    <property type="protein sequence ID" value="KAK3318945.1"/>
    <property type="molecule type" value="Genomic_DNA"/>
</dbReference>
<keyword evidence="8" id="KW-0811">Translocation</keyword>
<keyword evidence="16" id="KW-1185">Reference proteome</keyword>
<evidence type="ECO:0000256" key="6">
    <source>
        <dbReference type="ARBA" id="ARBA00022816"/>
    </source>
</evidence>
<reference evidence="15" key="1">
    <citation type="journal article" date="2023" name="Mol. Phylogenet. Evol.">
        <title>Genome-scale phylogeny and comparative genomics of the fungal order Sordariales.</title>
        <authorList>
            <person name="Hensen N."/>
            <person name="Bonometti L."/>
            <person name="Westerberg I."/>
            <person name="Brannstrom I.O."/>
            <person name="Guillou S."/>
            <person name="Cros-Aarteil S."/>
            <person name="Calhoun S."/>
            <person name="Haridas S."/>
            <person name="Kuo A."/>
            <person name="Mondo S."/>
            <person name="Pangilinan J."/>
            <person name="Riley R."/>
            <person name="LaButti K."/>
            <person name="Andreopoulos B."/>
            <person name="Lipzen A."/>
            <person name="Chen C."/>
            <person name="Yan M."/>
            <person name="Daum C."/>
            <person name="Ng V."/>
            <person name="Clum A."/>
            <person name="Steindorff A."/>
            <person name="Ohm R.A."/>
            <person name="Martin F."/>
            <person name="Silar P."/>
            <person name="Natvig D.O."/>
            <person name="Lalanne C."/>
            <person name="Gautier V."/>
            <person name="Ament-Velasquez S.L."/>
            <person name="Kruys A."/>
            <person name="Hutchinson M.I."/>
            <person name="Powell A.J."/>
            <person name="Barry K."/>
            <person name="Miller A.N."/>
            <person name="Grigoriev I.V."/>
            <person name="Debuchy R."/>
            <person name="Gladieux P."/>
            <person name="Hiltunen Thoren M."/>
            <person name="Johannesson H."/>
        </authorList>
    </citation>
    <scope>NUCLEOTIDE SEQUENCE</scope>
    <source>
        <strain evidence="15">CBS 118394</strain>
    </source>
</reference>
<dbReference type="InterPro" id="IPR014908">
    <property type="entry name" value="Nucleoporin_Nup133/Nup155_N"/>
</dbReference>
<comment type="subcellular location">
    <subcellularLocation>
        <location evidence="1">Nucleus membrane</location>
        <topology evidence="1">Peripheral membrane protein</topology>
        <orientation evidence="1">Cytoplasmic side</orientation>
    </subcellularLocation>
    <subcellularLocation>
        <location evidence="3">Nucleus membrane</location>
        <topology evidence="3">Peripheral membrane protein</topology>
        <orientation evidence="3">Nucleoplasmic side</orientation>
    </subcellularLocation>
    <subcellularLocation>
        <location evidence="2">Nucleus</location>
        <location evidence="2">Nuclear pore complex</location>
    </subcellularLocation>
</comment>
<keyword evidence="11" id="KW-0539">Nucleus</keyword>
<evidence type="ECO:0000256" key="9">
    <source>
        <dbReference type="ARBA" id="ARBA00023132"/>
    </source>
</evidence>
<dbReference type="GO" id="GO:0006606">
    <property type="term" value="P:protein import into nucleus"/>
    <property type="evidence" value="ECO:0007669"/>
    <property type="project" value="TreeGrafter"/>
</dbReference>
<dbReference type="InterPro" id="IPR042538">
    <property type="entry name" value="Nucleoporin_Nup155_C_3"/>
</dbReference>
<dbReference type="InterPro" id="IPR007187">
    <property type="entry name" value="Nucleoporin_Nup133/Nup155_C"/>
</dbReference>
<dbReference type="Gene3D" id="1.20.120.1880">
    <property type="entry name" value="Nucleoporin, helical C-terminal domain"/>
    <property type="match status" value="1"/>
</dbReference>
<evidence type="ECO:0000259" key="14">
    <source>
        <dbReference type="Pfam" id="PF08801"/>
    </source>
</evidence>
<evidence type="ECO:0000256" key="2">
    <source>
        <dbReference type="ARBA" id="ARBA00004567"/>
    </source>
</evidence>
<comment type="similarity">
    <text evidence="4">Belongs to the non-repetitive/WGA-negative nucleoporin family.</text>
</comment>
<keyword evidence="10" id="KW-0472">Membrane</keyword>
<evidence type="ECO:0000256" key="11">
    <source>
        <dbReference type="ARBA" id="ARBA00023242"/>
    </source>
</evidence>
<reference evidence="15" key="2">
    <citation type="submission" date="2023-06" db="EMBL/GenBank/DDBJ databases">
        <authorList>
            <consortium name="Lawrence Berkeley National Laboratory"/>
            <person name="Haridas S."/>
            <person name="Hensen N."/>
            <person name="Bonometti L."/>
            <person name="Westerberg I."/>
            <person name="Brannstrom I.O."/>
            <person name="Guillou S."/>
            <person name="Cros-Aarteil S."/>
            <person name="Calhoun S."/>
            <person name="Kuo A."/>
            <person name="Mondo S."/>
            <person name="Pangilinan J."/>
            <person name="Riley R."/>
            <person name="Labutti K."/>
            <person name="Andreopoulos B."/>
            <person name="Lipzen A."/>
            <person name="Chen C."/>
            <person name="Yanf M."/>
            <person name="Daum C."/>
            <person name="Ng V."/>
            <person name="Clum A."/>
            <person name="Steindorff A."/>
            <person name="Ohm R."/>
            <person name="Martin F."/>
            <person name="Silar P."/>
            <person name="Natvig D."/>
            <person name="Lalanne C."/>
            <person name="Gautier V."/>
            <person name="Ament-Velasquez S.L."/>
            <person name="Kruys A."/>
            <person name="Hutchinson M.I."/>
            <person name="Powell A.J."/>
            <person name="Barry K."/>
            <person name="Miller A.N."/>
            <person name="Grigoriev I.V."/>
            <person name="Debuchy R."/>
            <person name="Gladieux P."/>
            <person name="Thoren M.H."/>
            <person name="Johannesson H."/>
        </authorList>
    </citation>
    <scope>NUCLEOTIDE SEQUENCE</scope>
    <source>
        <strain evidence="15">CBS 118394</strain>
    </source>
</reference>
<dbReference type="GO" id="GO:0006405">
    <property type="term" value="P:RNA export from nucleus"/>
    <property type="evidence" value="ECO:0007669"/>
    <property type="project" value="TreeGrafter"/>
</dbReference>
<dbReference type="GO" id="GO:0000972">
    <property type="term" value="P:transcription-dependent tethering of RNA polymerase II gene DNA at nuclear periphery"/>
    <property type="evidence" value="ECO:0007669"/>
    <property type="project" value="TreeGrafter"/>
</dbReference>
<accession>A0AAE0I5W4</accession>
<evidence type="ECO:0000259" key="13">
    <source>
        <dbReference type="Pfam" id="PF03177"/>
    </source>
</evidence>
<feature type="domain" description="Nucleoporin Nup133/Nup155-like N-terminal" evidence="14">
    <location>
        <begin position="139"/>
        <end position="584"/>
    </location>
</feature>
<feature type="domain" description="Nucleoporin Nup133/Nup155-like C-terminal" evidence="13">
    <location>
        <begin position="685"/>
        <end position="1354"/>
    </location>
</feature>
<dbReference type="GO" id="GO:0044611">
    <property type="term" value="C:nuclear pore inner ring"/>
    <property type="evidence" value="ECO:0007669"/>
    <property type="project" value="TreeGrafter"/>
</dbReference>
<keyword evidence="6" id="KW-0509">mRNA transport</keyword>
<keyword evidence="5" id="KW-0813">Transport</keyword>
<evidence type="ECO:0000256" key="4">
    <source>
        <dbReference type="ARBA" id="ARBA00007373"/>
    </source>
</evidence>
<dbReference type="Pfam" id="PF03177">
    <property type="entry name" value="Nucleoporin_C"/>
    <property type="match status" value="1"/>
</dbReference>
<dbReference type="Pfam" id="PF08801">
    <property type="entry name" value="Nucleoporin_N"/>
    <property type="match status" value="1"/>
</dbReference>
<dbReference type="FunFam" id="1.25.40.440:FF:000001">
    <property type="entry name" value="Nuclear pore complex subunit"/>
    <property type="match status" value="1"/>
</dbReference>
<evidence type="ECO:0000313" key="15">
    <source>
        <dbReference type="EMBL" id="KAK3318945.1"/>
    </source>
</evidence>
<sequence>MMNPTATPMRQIPGAYFNTPAPARNDAVRRRLNFGDMAGTSTAAGMGGSMAGSLAPVSSGTGLAGDASGSLVAGAQSQSVARVPEKEPIVKAAESISYTLQNDESFPDLDSYCRPGASSEHDMQASDSAWAPFQRGATYTIPDQVFNLLNQGEVHTHLGLFANINYAWASIDSSLFLWDYTHPSPELIGFEDATHPITAVALVPPKSGVFVKTITHILVVATTSEVILLGLSATPTPSGAKTVSLYQTKMSVHRGGSDVSIIVGTASGRIFLGGDSDTDIYELFYQQEERWFSSRCGKINHTHPGWTSVVPSLPGPSLFGTRQHEHLTKIVVDDTRNLIYSLSSNSTIRTYHMESPEKLTKVIEKDKVSCLRDITHMVDLRGNGSDLLNDQIEIVSISPISATEASKLHLMALTNTGCRLLLSATSSASYMMGAASTSLAPQSMQVQFVKFPPVEQSARSASGQPRKDSGYDFTSKALDTSISGHRFAPGFFFDVVRRAPNTSVDMLFVSTPDTGRIKITTPASALKYFEQGTWIDIGDSRVLDIGMTTPPFSAASQPLGFGNELAVQFDHVPGEFAVLTNTGVYMVRRRRLVDIFATAIRSAVGDEGLEKEMRRFITQYGRVETVSAALAVACGQGSDLRTGTSRAVDQATEDRARAAFVDFGGQPRVTETDGNQITAESVQLSSRHDALALYLTRLIRMLWKAKVVTLGRDGAGALAVTSTIPTSKLMTVQENVERLRNFLEANKGIIQGLSGPSDRIANRQEEIALQKEHQALHALRKLMESVSEGISFVLMLFDERVTDIFMRLDTTSREQLLDLTYENLFSQTPGKELAKVLVKAIVNRNIASGSNVETVADALRRRCGSFCSPDDVVIFKAQEQLQRATEHAHNPNALRQLLAESLRLFEQVAGSLTSANLRSAVEQYVGLRYYAGAIKLCLTVAREKDRGNTALSWVNEGKPATDPRKSAFTERKECYALIHNVLDSLETEFGADPETVDGRPTLAATKRSEAYSVVNDSDDEVFHFDLYDWYIEKGWTDRILSIDSPHVITYLQRLAETDAQHADLLCRFHTHRSRFFQAAQVQANLAKSDFSIGIKHRITLLSRAKGNASVNTLGISRQQQQLLNHEVTELLEIAHIQDDLLERLKSDSRIPDEKLPDIESALDGPIQGLTELFNNYADQAGYYDLCLLIYHAADYQNPRVIAETWEHLISETHYEIEQQQQYWEMAKAGQPLPAGAAIPQEEPQVPYEKVATKIREIAHRTSLDSLIFPVDTLLPLVCGYALNNGQDASIGADPCWPIVLFLQLGVPHALIVRVLEGIFDAQEAPFTGKRRKAIVQWIDMAVDAWVREVERRGGAGVGGKGGESAISGWVSELLARTDECVTQILAGLRSSSSPEAEDLMEIRRTNKTLKSSVDGIASAAQMQGGGSSLLYSFR</sequence>
<evidence type="ECO:0000256" key="10">
    <source>
        <dbReference type="ARBA" id="ARBA00023136"/>
    </source>
</evidence>
<dbReference type="Gene3D" id="1.20.58.1780">
    <property type="match status" value="1"/>
</dbReference>
<dbReference type="PANTHER" id="PTHR10350">
    <property type="entry name" value="NUCLEAR PORE COMPLEX PROTEIN NUP155"/>
    <property type="match status" value="1"/>
</dbReference>
<dbReference type="InterPro" id="IPR042537">
    <property type="entry name" value="Nucleoporin_Nup155_C_2"/>
</dbReference>
<organism evidence="15 16">
    <name type="scientific">Apodospora peruviana</name>
    <dbReference type="NCBI Taxonomy" id="516989"/>
    <lineage>
        <taxon>Eukaryota</taxon>
        <taxon>Fungi</taxon>
        <taxon>Dikarya</taxon>
        <taxon>Ascomycota</taxon>
        <taxon>Pezizomycotina</taxon>
        <taxon>Sordariomycetes</taxon>
        <taxon>Sordariomycetidae</taxon>
        <taxon>Sordariales</taxon>
        <taxon>Lasiosphaeriaceae</taxon>
        <taxon>Apodospora</taxon>
    </lineage>
</organism>
<keyword evidence="9" id="KW-0906">Nuclear pore complex</keyword>
<evidence type="ECO:0000256" key="3">
    <source>
        <dbReference type="ARBA" id="ARBA00004620"/>
    </source>
</evidence>
<evidence type="ECO:0000256" key="12">
    <source>
        <dbReference type="SAM" id="MobiDB-lite"/>
    </source>
</evidence>
<protein>
    <submittedName>
        <fullName evidence="15">Non-repetitive/WGA-negative nucleoporin C-terminal-domain-containing protein</fullName>
    </submittedName>
</protein>
<evidence type="ECO:0000313" key="16">
    <source>
        <dbReference type="Proteomes" id="UP001283341"/>
    </source>
</evidence>
<dbReference type="GO" id="GO:0051028">
    <property type="term" value="P:mRNA transport"/>
    <property type="evidence" value="ECO:0007669"/>
    <property type="project" value="UniProtKB-KW"/>
</dbReference>
<dbReference type="Proteomes" id="UP001283341">
    <property type="component" value="Unassembled WGS sequence"/>
</dbReference>
<dbReference type="GO" id="GO:0051292">
    <property type="term" value="P:nuclear pore complex assembly"/>
    <property type="evidence" value="ECO:0007669"/>
    <property type="project" value="UniProtKB-ARBA"/>
</dbReference>
<gene>
    <name evidence="15" type="ORF">B0H66DRAFT_253497</name>
</gene>
<dbReference type="GO" id="GO:0036228">
    <property type="term" value="P:protein localization to nuclear inner membrane"/>
    <property type="evidence" value="ECO:0007669"/>
    <property type="project" value="TreeGrafter"/>
</dbReference>
<dbReference type="GO" id="GO:0031965">
    <property type="term" value="C:nuclear membrane"/>
    <property type="evidence" value="ECO:0007669"/>
    <property type="project" value="UniProtKB-SubCell"/>
</dbReference>
<evidence type="ECO:0000256" key="1">
    <source>
        <dbReference type="ARBA" id="ARBA00004335"/>
    </source>
</evidence>
<dbReference type="GO" id="GO:0017056">
    <property type="term" value="F:structural constituent of nuclear pore"/>
    <property type="evidence" value="ECO:0007669"/>
    <property type="project" value="InterPro"/>
</dbReference>
<dbReference type="FunFam" id="1.25.40.450:FF:000002">
    <property type="entry name" value="Putative non-repetitive nucleoporin"/>
    <property type="match status" value="1"/>
</dbReference>
<feature type="region of interest" description="Disordered" evidence="12">
    <location>
        <begin position="1"/>
        <end position="22"/>
    </location>
</feature>
<dbReference type="InterPro" id="IPR042533">
    <property type="entry name" value="Nucleoporin_Nup155_C_1"/>
</dbReference>
<keyword evidence="7" id="KW-0653">Protein transport</keyword>
<dbReference type="Gene3D" id="1.25.40.450">
    <property type="entry name" value="Nucleoporin, helical domain, N-terminal subdomain"/>
    <property type="match status" value="1"/>
</dbReference>
<evidence type="ECO:0000256" key="7">
    <source>
        <dbReference type="ARBA" id="ARBA00022927"/>
    </source>
</evidence>
<proteinExistence type="inferred from homology"/>
<dbReference type="Gene3D" id="1.25.40.440">
    <property type="entry name" value="Nucleoporin, helical domain, central subdomain"/>
    <property type="match status" value="1"/>
</dbReference>
<evidence type="ECO:0000256" key="8">
    <source>
        <dbReference type="ARBA" id="ARBA00023010"/>
    </source>
</evidence>
<comment type="caution">
    <text evidence="15">The sequence shown here is derived from an EMBL/GenBank/DDBJ whole genome shotgun (WGS) entry which is preliminary data.</text>
</comment>
<dbReference type="InterPro" id="IPR004870">
    <property type="entry name" value="Nucleoporin_Nup155"/>
</dbReference>
<evidence type="ECO:0000256" key="5">
    <source>
        <dbReference type="ARBA" id="ARBA00022448"/>
    </source>
</evidence>
<dbReference type="PANTHER" id="PTHR10350:SF6">
    <property type="entry name" value="NUCLEAR PORE COMPLEX PROTEIN NUP155"/>
    <property type="match status" value="1"/>
</dbReference>